<protein>
    <recommendedName>
        <fullName evidence="5">Release factor glutamine methyltransferase</fullName>
        <shortName evidence="5">RF MTase</shortName>
        <ecNumber evidence="5">2.1.1.297</ecNumber>
    </recommendedName>
    <alternativeName>
        <fullName evidence="5">N5-glutamine methyltransferase PrmC</fullName>
    </alternativeName>
    <alternativeName>
        <fullName evidence="5">Protein-(glutamine-N5) MTase PrmC</fullName>
    </alternativeName>
    <alternativeName>
        <fullName evidence="5">Protein-glutamine N-methyltransferase PrmC</fullName>
    </alternativeName>
</protein>
<comment type="function">
    <text evidence="5">Methylates the class 1 translation termination release factors RF1/PrfA and RF2/PrfB on the glutamine residue of the universally conserved GGQ motif.</text>
</comment>
<dbReference type="NCBIfam" id="TIGR00536">
    <property type="entry name" value="hemK_fam"/>
    <property type="match status" value="1"/>
</dbReference>
<dbReference type="HAMAP" id="MF_02126">
    <property type="entry name" value="RF_methyltr_PrmC"/>
    <property type="match status" value="1"/>
</dbReference>
<evidence type="ECO:0000256" key="4">
    <source>
        <dbReference type="ARBA" id="ARBA00048391"/>
    </source>
</evidence>
<name>A0ABV9TBA2_9GAMM</name>
<dbReference type="GO" id="GO:0102559">
    <property type="term" value="F:peptide chain release factor N(5)-glutamine methyltransferase activity"/>
    <property type="evidence" value="ECO:0007669"/>
    <property type="project" value="UniProtKB-EC"/>
</dbReference>
<evidence type="ECO:0000259" key="6">
    <source>
        <dbReference type="Pfam" id="PF05175"/>
    </source>
</evidence>
<keyword evidence="2 5" id="KW-0808">Transferase</keyword>
<dbReference type="Gene3D" id="3.40.50.150">
    <property type="entry name" value="Vaccinia Virus protein VP39"/>
    <property type="match status" value="1"/>
</dbReference>
<feature type="domain" description="Methyltransferase small" evidence="6">
    <location>
        <begin position="113"/>
        <end position="194"/>
    </location>
</feature>
<comment type="catalytic activity">
    <reaction evidence="4 5">
        <text>L-glutaminyl-[peptide chain release factor] + S-adenosyl-L-methionine = N(5)-methyl-L-glutaminyl-[peptide chain release factor] + S-adenosyl-L-homocysteine + H(+)</text>
        <dbReference type="Rhea" id="RHEA:42896"/>
        <dbReference type="Rhea" id="RHEA-COMP:10271"/>
        <dbReference type="Rhea" id="RHEA-COMP:10272"/>
        <dbReference type="ChEBI" id="CHEBI:15378"/>
        <dbReference type="ChEBI" id="CHEBI:30011"/>
        <dbReference type="ChEBI" id="CHEBI:57856"/>
        <dbReference type="ChEBI" id="CHEBI:59789"/>
        <dbReference type="ChEBI" id="CHEBI:61891"/>
        <dbReference type="EC" id="2.1.1.297"/>
    </reaction>
</comment>
<dbReference type="InterPro" id="IPR050320">
    <property type="entry name" value="N5-glutamine_MTase"/>
</dbReference>
<evidence type="ECO:0000256" key="5">
    <source>
        <dbReference type="HAMAP-Rule" id="MF_02126"/>
    </source>
</evidence>
<dbReference type="InterPro" id="IPR019874">
    <property type="entry name" value="RF_methyltr_PrmC"/>
</dbReference>
<dbReference type="InterPro" id="IPR029063">
    <property type="entry name" value="SAM-dependent_MTases_sf"/>
</dbReference>
<dbReference type="EC" id="2.1.1.297" evidence="5"/>
<feature type="domain" description="Release factor glutamine methyltransferase N-terminal" evidence="7">
    <location>
        <begin position="22"/>
        <end position="77"/>
    </location>
</feature>
<feature type="binding site" evidence="5">
    <location>
        <position position="174"/>
    </location>
    <ligand>
        <name>S-adenosyl-L-methionine</name>
        <dbReference type="ChEBI" id="CHEBI:59789"/>
    </ligand>
</feature>
<reference evidence="9" key="1">
    <citation type="journal article" date="2019" name="Int. J. Syst. Evol. Microbiol.">
        <title>The Global Catalogue of Microorganisms (GCM) 10K type strain sequencing project: providing services to taxonomists for standard genome sequencing and annotation.</title>
        <authorList>
            <consortium name="The Broad Institute Genomics Platform"/>
            <consortium name="The Broad Institute Genome Sequencing Center for Infectious Disease"/>
            <person name="Wu L."/>
            <person name="Ma J."/>
        </authorList>
    </citation>
    <scope>NUCLEOTIDE SEQUENCE [LARGE SCALE GENOMIC DNA]</scope>
    <source>
        <strain evidence="9">CGMCC 1.13718</strain>
    </source>
</reference>
<dbReference type="InterPro" id="IPR040758">
    <property type="entry name" value="PrmC_N"/>
</dbReference>
<keyword evidence="1 5" id="KW-0489">Methyltransferase</keyword>
<dbReference type="InterPro" id="IPR004556">
    <property type="entry name" value="HemK-like"/>
</dbReference>
<sequence>MNDKTISFILKENLLNLELKDEASKTDLQSIICDVLNVDRAYLYLYGDKVLIDIQVEEIEKKIFRYTQGEPLAYILGYKHFWKQKIFVNQHTLIPRADTETLIEAVLNDYPNKNEALDILDLGTGSGAIAIALAAEYPNSNVIAVDFSKEALKQSEINANQNNVDNIKFIESDWYENLAKYKFDIIVSNPPYIDIEDSEINDEVKKYEPHSALFANDGGLADIELIISKAQNFLKNSNGKLYIEHGYTQSEVIYKLFANAGFLDIRVIKDLNGRDRVSIARK</sequence>
<dbReference type="PANTHER" id="PTHR18895:SF74">
    <property type="entry name" value="MTRF1L RELEASE FACTOR GLUTAMINE METHYLTRANSFERASE"/>
    <property type="match status" value="1"/>
</dbReference>
<evidence type="ECO:0000313" key="9">
    <source>
        <dbReference type="Proteomes" id="UP001595926"/>
    </source>
</evidence>
<dbReference type="SUPFAM" id="SSF53335">
    <property type="entry name" value="S-adenosyl-L-methionine-dependent methyltransferases"/>
    <property type="match status" value="1"/>
</dbReference>
<keyword evidence="9" id="KW-1185">Reference proteome</keyword>
<feature type="binding site" evidence="5">
    <location>
        <position position="189"/>
    </location>
    <ligand>
        <name>S-adenosyl-L-methionine</name>
        <dbReference type="ChEBI" id="CHEBI:59789"/>
    </ligand>
</feature>
<keyword evidence="3 5" id="KW-0949">S-adenosyl-L-methionine</keyword>
<feature type="binding site" evidence="5">
    <location>
        <begin position="189"/>
        <end position="192"/>
    </location>
    <ligand>
        <name>substrate</name>
    </ligand>
</feature>
<evidence type="ECO:0000256" key="2">
    <source>
        <dbReference type="ARBA" id="ARBA00022679"/>
    </source>
</evidence>
<dbReference type="Pfam" id="PF05175">
    <property type="entry name" value="MTS"/>
    <property type="match status" value="1"/>
</dbReference>
<feature type="binding site" evidence="5">
    <location>
        <position position="146"/>
    </location>
    <ligand>
        <name>S-adenosyl-L-methionine</name>
        <dbReference type="ChEBI" id="CHEBI:59789"/>
    </ligand>
</feature>
<dbReference type="Gene3D" id="1.10.8.10">
    <property type="entry name" value="DNA helicase RuvA subunit, C-terminal domain"/>
    <property type="match status" value="1"/>
</dbReference>
<evidence type="ECO:0000313" key="8">
    <source>
        <dbReference type="EMBL" id="MFC4892430.1"/>
    </source>
</evidence>
<accession>A0ABV9TBA2</accession>
<feature type="binding site" evidence="5">
    <location>
        <begin position="123"/>
        <end position="127"/>
    </location>
    <ligand>
        <name>S-adenosyl-L-methionine</name>
        <dbReference type="ChEBI" id="CHEBI:59789"/>
    </ligand>
</feature>
<dbReference type="GO" id="GO:0032259">
    <property type="term" value="P:methylation"/>
    <property type="evidence" value="ECO:0007669"/>
    <property type="project" value="UniProtKB-KW"/>
</dbReference>
<dbReference type="InterPro" id="IPR002052">
    <property type="entry name" value="DNA_methylase_N6_adenine_CS"/>
</dbReference>
<dbReference type="InterPro" id="IPR007848">
    <property type="entry name" value="Small_mtfrase_dom"/>
</dbReference>
<evidence type="ECO:0000259" key="7">
    <source>
        <dbReference type="Pfam" id="PF17827"/>
    </source>
</evidence>
<dbReference type="PANTHER" id="PTHR18895">
    <property type="entry name" value="HEMK METHYLTRANSFERASE"/>
    <property type="match status" value="1"/>
</dbReference>
<dbReference type="EMBL" id="JBHSJH010000002">
    <property type="protein sequence ID" value="MFC4892430.1"/>
    <property type="molecule type" value="Genomic_DNA"/>
</dbReference>
<gene>
    <name evidence="5 8" type="primary">prmC</name>
    <name evidence="8" type="ORF">ACFPDQ_05135</name>
</gene>
<evidence type="ECO:0000256" key="3">
    <source>
        <dbReference type="ARBA" id="ARBA00022691"/>
    </source>
</evidence>
<dbReference type="NCBIfam" id="TIGR03534">
    <property type="entry name" value="RF_mod_PrmC"/>
    <property type="match status" value="1"/>
</dbReference>
<comment type="caution">
    <text evidence="8">The sequence shown here is derived from an EMBL/GenBank/DDBJ whole genome shotgun (WGS) entry which is preliminary data.</text>
</comment>
<dbReference type="Pfam" id="PF17827">
    <property type="entry name" value="PrmC_N"/>
    <property type="match status" value="1"/>
</dbReference>
<dbReference type="CDD" id="cd02440">
    <property type="entry name" value="AdoMet_MTases"/>
    <property type="match status" value="1"/>
</dbReference>
<dbReference type="PROSITE" id="PS00092">
    <property type="entry name" value="N6_MTASE"/>
    <property type="match status" value="1"/>
</dbReference>
<evidence type="ECO:0000256" key="1">
    <source>
        <dbReference type="ARBA" id="ARBA00022603"/>
    </source>
</evidence>
<organism evidence="8 9">
    <name type="scientific">Pseudofrancisella aestuarii</name>
    <dbReference type="NCBI Taxonomy" id="2670347"/>
    <lineage>
        <taxon>Bacteria</taxon>
        <taxon>Pseudomonadati</taxon>
        <taxon>Pseudomonadota</taxon>
        <taxon>Gammaproteobacteria</taxon>
        <taxon>Thiotrichales</taxon>
        <taxon>Francisellaceae</taxon>
        <taxon>Pseudofrancisella</taxon>
    </lineage>
</organism>
<proteinExistence type="inferred from homology"/>
<dbReference type="RefSeq" id="WP_119329825.1">
    <property type="nucleotide sequence ID" value="NZ_JBHSJH010000002.1"/>
</dbReference>
<comment type="similarity">
    <text evidence="5">Belongs to the protein N5-glutamine methyltransferase family. PrmC subfamily.</text>
</comment>
<dbReference type="Proteomes" id="UP001595926">
    <property type="component" value="Unassembled WGS sequence"/>
</dbReference>